<gene>
    <name evidence="14" type="ORF">G8D99_04335</name>
</gene>
<evidence type="ECO:0000259" key="13">
    <source>
        <dbReference type="PROSITE" id="PS50887"/>
    </source>
</evidence>
<dbReference type="GO" id="GO:0000166">
    <property type="term" value="F:nucleotide binding"/>
    <property type="evidence" value="ECO:0007669"/>
    <property type="project" value="UniProtKB-KW"/>
</dbReference>
<evidence type="ECO:0000256" key="4">
    <source>
        <dbReference type="ARBA" id="ARBA00015125"/>
    </source>
</evidence>
<protein>
    <recommendedName>
        <fullName evidence="4">Diguanylate cyclase DosC</fullName>
        <ecNumber evidence="3">2.7.7.65</ecNumber>
    </recommendedName>
    <alternativeName>
        <fullName evidence="11">Direct oxygen-sensing cyclase</fullName>
    </alternativeName>
</protein>
<dbReference type="GO" id="GO:1902201">
    <property type="term" value="P:negative regulation of bacterial-type flagellum-dependent cell motility"/>
    <property type="evidence" value="ECO:0007669"/>
    <property type="project" value="TreeGrafter"/>
</dbReference>
<keyword evidence="9" id="KW-0460">Magnesium</keyword>
<dbReference type="PANTHER" id="PTHR45138:SF9">
    <property type="entry name" value="DIGUANYLATE CYCLASE DGCM-RELATED"/>
    <property type="match status" value="1"/>
</dbReference>
<name>A0A6G8S2F9_9GAMM</name>
<organism evidence="14 15">
    <name type="scientific">Acinetobacter lanii</name>
    <dbReference type="NCBI Taxonomy" id="2715163"/>
    <lineage>
        <taxon>Bacteria</taxon>
        <taxon>Pseudomonadati</taxon>
        <taxon>Pseudomonadota</taxon>
        <taxon>Gammaproteobacteria</taxon>
        <taxon>Moraxellales</taxon>
        <taxon>Moraxellaceae</taxon>
        <taxon>Acinetobacter</taxon>
    </lineage>
</organism>
<proteinExistence type="predicted"/>
<evidence type="ECO:0000313" key="15">
    <source>
        <dbReference type="Proteomes" id="UP000501939"/>
    </source>
</evidence>
<dbReference type="GO" id="GO:0020037">
    <property type="term" value="F:heme binding"/>
    <property type="evidence" value="ECO:0007669"/>
    <property type="project" value="InterPro"/>
</dbReference>
<dbReference type="Gene3D" id="3.30.70.270">
    <property type="match status" value="1"/>
</dbReference>
<reference evidence="14 15" key="1">
    <citation type="submission" date="2020-03" db="EMBL/GenBank/DDBJ databases">
        <authorList>
            <person name="Zhu W."/>
        </authorList>
    </citation>
    <scope>NUCLEOTIDE SEQUENCE [LARGE SCALE GENOMIC DNA]</scope>
    <source>
        <strain evidence="14 15">185</strain>
    </source>
</reference>
<evidence type="ECO:0000256" key="3">
    <source>
        <dbReference type="ARBA" id="ARBA00012528"/>
    </source>
</evidence>
<evidence type="ECO:0000256" key="12">
    <source>
        <dbReference type="ARBA" id="ARBA00034247"/>
    </source>
</evidence>
<evidence type="ECO:0000256" key="10">
    <source>
        <dbReference type="ARBA" id="ARBA00023004"/>
    </source>
</evidence>
<dbReference type="InterPro" id="IPR043128">
    <property type="entry name" value="Rev_trsase/Diguanyl_cyclase"/>
</dbReference>
<comment type="catalytic activity">
    <reaction evidence="12">
        <text>2 GTP = 3',3'-c-di-GMP + 2 diphosphate</text>
        <dbReference type="Rhea" id="RHEA:24898"/>
        <dbReference type="ChEBI" id="CHEBI:33019"/>
        <dbReference type="ChEBI" id="CHEBI:37565"/>
        <dbReference type="ChEBI" id="CHEBI:58805"/>
        <dbReference type="EC" id="2.7.7.65"/>
    </reaction>
</comment>
<evidence type="ECO:0000256" key="7">
    <source>
        <dbReference type="ARBA" id="ARBA00022723"/>
    </source>
</evidence>
<feature type="domain" description="GGDEF" evidence="13">
    <location>
        <begin position="321"/>
        <end position="452"/>
    </location>
</feature>
<dbReference type="AlphaFoldDB" id="A0A6G8S2F9"/>
<dbReference type="PROSITE" id="PS50887">
    <property type="entry name" value="GGDEF"/>
    <property type="match status" value="1"/>
</dbReference>
<sequence length="452" mass="51877">MDKEYIAQLTEQWMGICEEYSATDLSAAFELIKRHSPEFVSEFYKLMMAEQNASCFLTDEMVQSRLRSTLNTWLLDSFEVPFKQNFEDIVKKQLVAGEVHSRIGVPSWLIMHGMRQIKKKVMQFLKQDQVENALAVADYIVQILCFASEIMCRTYEAKVEVHNDVKHSYRLFSAMQDVAVQKDKQRGSLLDWENELMYKVFSDNTAIIHSKLSKSEFGLWFIHKAAYAFSSSDQVEVIVDLIHKVDDLNDQIIGEQNRSDALTYIQRIREKNRQILLLIEQLFQVAEYINSGNDSLTQLLNRRYLSTIVSREINLARKSQSSLTLLAIDADFFKKINDRWGHGAGDQALQMLADVIIENTRGSDYAFRIGGEEFLLLLVDTELSQAEVIAERIRRRVEESTVSANGGIHFSFTVSIGIAKYNGHPDYQRFLDAADTALYAAKHQGRNNVYSV</sequence>
<keyword evidence="7" id="KW-0479">Metal-binding</keyword>
<evidence type="ECO:0000256" key="1">
    <source>
        <dbReference type="ARBA" id="ARBA00001946"/>
    </source>
</evidence>
<dbReference type="InterPro" id="IPR029787">
    <property type="entry name" value="Nucleotide_cyclase"/>
</dbReference>
<dbReference type="GO" id="GO:0052621">
    <property type="term" value="F:diguanylate cyclase activity"/>
    <property type="evidence" value="ECO:0007669"/>
    <property type="project" value="UniProtKB-EC"/>
</dbReference>
<dbReference type="Pfam" id="PF11563">
    <property type="entry name" value="Protoglobin"/>
    <property type="match status" value="1"/>
</dbReference>
<dbReference type="GO" id="GO:0019825">
    <property type="term" value="F:oxygen binding"/>
    <property type="evidence" value="ECO:0007669"/>
    <property type="project" value="InterPro"/>
</dbReference>
<dbReference type="InterPro" id="IPR009050">
    <property type="entry name" value="Globin-like_sf"/>
</dbReference>
<evidence type="ECO:0000256" key="6">
    <source>
        <dbReference type="ARBA" id="ARBA00022679"/>
    </source>
</evidence>
<keyword evidence="10" id="KW-0408">Iron</keyword>
<dbReference type="InterPro" id="IPR044398">
    <property type="entry name" value="Globin-sensor_dom"/>
</dbReference>
<evidence type="ECO:0000256" key="9">
    <source>
        <dbReference type="ARBA" id="ARBA00022842"/>
    </source>
</evidence>
<keyword evidence="5" id="KW-0349">Heme</keyword>
<dbReference type="KEGG" id="alj:G8D99_04335"/>
<dbReference type="InterPro" id="IPR012292">
    <property type="entry name" value="Globin/Proto"/>
</dbReference>
<dbReference type="EMBL" id="CP049916">
    <property type="protein sequence ID" value="QIO08321.1"/>
    <property type="molecule type" value="Genomic_DNA"/>
</dbReference>
<dbReference type="InterPro" id="IPR039435">
    <property type="entry name" value="DosC_GS"/>
</dbReference>
<comment type="cofactor">
    <cofactor evidence="2">
        <name>heme</name>
        <dbReference type="ChEBI" id="CHEBI:30413"/>
    </cofactor>
</comment>
<evidence type="ECO:0000256" key="8">
    <source>
        <dbReference type="ARBA" id="ARBA00022741"/>
    </source>
</evidence>
<dbReference type="InterPro" id="IPR000160">
    <property type="entry name" value="GGDEF_dom"/>
</dbReference>
<dbReference type="InterPro" id="IPR050469">
    <property type="entry name" value="Diguanylate_Cyclase"/>
</dbReference>
<keyword evidence="15" id="KW-1185">Reference proteome</keyword>
<dbReference type="CDD" id="cd01949">
    <property type="entry name" value="GGDEF"/>
    <property type="match status" value="1"/>
</dbReference>
<dbReference type="NCBIfam" id="TIGR00254">
    <property type="entry name" value="GGDEF"/>
    <property type="match status" value="1"/>
</dbReference>
<dbReference type="RefSeq" id="WP_166322960.1">
    <property type="nucleotide sequence ID" value="NZ_CP049916.1"/>
</dbReference>
<dbReference type="PANTHER" id="PTHR45138">
    <property type="entry name" value="REGULATORY COMPONENTS OF SENSORY TRANSDUCTION SYSTEM"/>
    <property type="match status" value="1"/>
</dbReference>
<evidence type="ECO:0000313" key="14">
    <source>
        <dbReference type="EMBL" id="QIO08321.1"/>
    </source>
</evidence>
<dbReference type="GO" id="GO:0043709">
    <property type="term" value="P:cell adhesion involved in single-species biofilm formation"/>
    <property type="evidence" value="ECO:0007669"/>
    <property type="project" value="TreeGrafter"/>
</dbReference>
<dbReference type="EC" id="2.7.7.65" evidence="3"/>
<dbReference type="SUPFAM" id="SSF46458">
    <property type="entry name" value="Globin-like"/>
    <property type="match status" value="1"/>
</dbReference>
<evidence type="ECO:0000256" key="5">
    <source>
        <dbReference type="ARBA" id="ARBA00022617"/>
    </source>
</evidence>
<dbReference type="CDD" id="cd14757">
    <property type="entry name" value="GS_EcDosC-like_GGDEF"/>
    <property type="match status" value="1"/>
</dbReference>
<dbReference type="InterPro" id="IPR048442">
    <property type="entry name" value="DosC_2nd"/>
</dbReference>
<dbReference type="UniPathway" id="UPA00599"/>
<dbReference type="Pfam" id="PF00990">
    <property type="entry name" value="GGDEF"/>
    <property type="match status" value="1"/>
</dbReference>
<accession>A0A6G8S2F9</accession>
<dbReference type="Pfam" id="PF21118">
    <property type="entry name" value="DosC_2nd"/>
    <property type="match status" value="1"/>
</dbReference>
<keyword evidence="8" id="KW-0547">Nucleotide-binding</keyword>
<evidence type="ECO:0000256" key="11">
    <source>
        <dbReference type="ARBA" id="ARBA00029839"/>
    </source>
</evidence>
<dbReference type="SMART" id="SM00267">
    <property type="entry name" value="GGDEF"/>
    <property type="match status" value="1"/>
</dbReference>
<keyword evidence="6" id="KW-0808">Transferase</keyword>
<comment type="cofactor">
    <cofactor evidence="1">
        <name>Mg(2+)</name>
        <dbReference type="ChEBI" id="CHEBI:18420"/>
    </cofactor>
</comment>
<dbReference type="FunFam" id="3.30.70.270:FF:000001">
    <property type="entry name" value="Diguanylate cyclase domain protein"/>
    <property type="match status" value="1"/>
</dbReference>
<dbReference type="Proteomes" id="UP000501939">
    <property type="component" value="Chromosome"/>
</dbReference>
<dbReference type="GO" id="GO:0046872">
    <property type="term" value="F:metal ion binding"/>
    <property type="evidence" value="ECO:0007669"/>
    <property type="project" value="UniProtKB-KW"/>
</dbReference>
<evidence type="ECO:0000256" key="2">
    <source>
        <dbReference type="ARBA" id="ARBA00001971"/>
    </source>
</evidence>
<dbReference type="SUPFAM" id="SSF55073">
    <property type="entry name" value="Nucleotide cyclase"/>
    <property type="match status" value="1"/>
</dbReference>
<dbReference type="GO" id="GO:0005886">
    <property type="term" value="C:plasma membrane"/>
    <property type="evidence" value="ECO:0007669"/>
    <property type="project" value="TreeGrafter"/>
</dbReference>
<dbReference type="Gene3D" id="1.10.490.10">
    <property type="entry name" value="Globins"/>
    <property type="match status" value="1"/>
</dbReference>